<dbReference type="InterPro" id="IPR029058">
    <property type="entry name" value="AB_hydrolase_fold"/>
</dbReference>
<feature type="signal peptide" evidence="1">
    <location>
        <begin position="1"/>
        <end position="26"/>
    </location>
</feature>
<dbReference type="Gene3D" id="3.40.50.1820">
    <property type="entry name" value="alpha/beta hydrolase"/>
    <property type="match status" value="1"/>
</dbReference>
<evidence type="ECO:0000313" key="3">
    <source>
        <dbReference type="Proteomes" id="UP001153069"/>
    </source>
</evidence>
<keyword evidence="1" id="KW-0732">Signal</keyword>
<dbReference type="SUPFAM" id="SSF53474">
    <property type="entry name" value="alpha/beta-Hydrolases"/>
    <property type="match status" value="1"/>
</dbReference>
<proteinExistence type="predicted"/>
<organism evidence="2 3">
    <name type="scientific">Seminavis robusta</name>
    <dbReference type="NCBI Taxonomy" id="568900"/>
    <lineage>
        <taxon>Eukaryota</taxon>
        <taxon>Sar</taxon>
        <taxon>Stramenopiles</taxon>
        <taxon>Ochrophyta</taxon>
        <taxon>Bacillariophyta</taxon>
        <taxon>Bacillariophyceae</taxon>
        <taxon>Bacillariophycidae</taxon>
        <taxon>Naviculales</taxon>
        <taxon>Naviculaceae</taxon>
        <taxon>Seminavis</taxon>
    </lineage>
</organism>
<gene>
    <name evidence="2" type="ORF">SEMRO_4_G003640.1</name>
</gene>
<dbReference type="EMBL" id="CAICTM010000004">
    <property type="protein sequence ID" value="CAB9496389.1"/>
    <property type="molecule type" value="Genomic_DNA"/>
</dbReference>
<dbReference type="Gene3D" id="1.10.260.160">
    <property type="match status" value="1"/>
</dbReference>
<name>A0A9N8D5C6_9STRA</name>
<evidence type="ECO:0000256" key="1">
    <source>
        <dbReference type="SAM" id="SignalP"/>
    </source>
</evidence>
<accession>A0A9N8D5C6</accession>
<comment type="caution">
    <text evidence="2">The sequence shown here is derived from an EMBL/GenBank/DDBJ whole genome shotgun (WGS) entry which is preliminary data.</text>
</comment>
<dbReference type="Proteomes" id="UP001153069">
    <property type="component" value="Unassembled WGS sequence"/>
</dbReference>
<dbReference type="AlphaFoldDB" id="A0A9N8D5C6"/>
<protein>
    <submittedName>
        <fullName evidence="2">Uncharacterized protein</fullName>
    </submittedName>
</protein>
<reference evidence="2" key="1">
    <citation type="submission" date="2020-06" db="EMBL/GenBank/DDBJ databases">
        <authorList>
            <consortium name="Plant Systems Biology data submission"/>
        </authorList>
    </citation>
    <scope>NUCLEOTIDE SEQUENCE</scope>
    <source>
        <strain evidence="2">D6</strain>
    </source>
</reference>
<keyword evidence="3" id="KW-1185">Reference proteome</keyword>
<sequence>MMISKFLRLGLFSLTFCGVLLHPAQSNDAEVYLRKDGISMTKDEAKESAKEALGYLLNSALAPQNDDGHQRSLFQGEANECNSLIGTLTVEEIRSMVIVLMQEQTPLGEFAIFALDSVILRNLKYDVQLWKICGRCAEFEDDIKYPKNAGCGRQDYGFNATHSGLLVVPYDAGRGELISTTLPVNIVPASESVVPSETGYPVTSHPALLGAVISSITRVYTLEPDFTGRGESKDYYRAFLIKQTYVTATLPLIWQAEAMVAEQSNCAAAMADAYSLVGYSQGGFQVVALADGLARMGKTIIAVYGGGAPYKLSTETLTYFVSRIKNGRLPIVFFVTLLAAALSSTTTDAANFGAGQDFLAEHVRDPLVHQAQLAGANRDPLFAYIPEWDPLSVYNQKFIALMEGGIARGESNPCVTSVTNETDKLCEALQENDLIHILESANYPMFLCHSSEDESIPYSNLPSISSNPDYLHIKTVTGTHWEASTPCIIDAVFFAANPFNLKWYRPADRTLEGGCEAGVSTGCNVWRRLFFRC</sequence>
<dbReference type="OrthoDB" id="56459at2759"/>
<evidence type="ECO:0000313" key="2">
    <source>
        <dbReference type="EMBL" id="CAB9496389.1"/>
    </source>
</evidence>
<feature type="chain" id="PRO_5040400794" evidence="1">
    <location>
        <begin position="27"/>
        <end position="533"/>
    </location>
</feature>